<dbReference type="InterPro" id="IPR036236">
    <property type="entry name" value="Znf_C2H2_sf"/>
</dbReference>
<dbReference type="GO" id="GO:0000785">
    <property type="term" value="C:chromatin"/>
    <property type="evidence" value="ECO:0007669"/>
    <property type="project" value="TreeGrafter"/>
</dbReference>
<evidence type="ECO:0000256" key="6">
    <source>
        <dbReference type="ARBA" id="ARBA00022833"/>
    </source>
</evidence>
<comment type="subcellular location">
    <subcellularLocation>
        <location evidence="1">Nucleus</location>
    </subcellularLocation>
</comment>
<name>A0A3B3YZ89_9TELE</name>
<dbReference type="PROSITE" id="PS50157">
    <property type="entry name" value="ZINC_FINGER_C2H2_2"/>
    <property type="match status" value="3"/>
</dbReference>
<dbReference type="FunFam" id="3.30.160.60:FF:000508">
    <property type="entry name" value="Myeloid zinc finger 1"/>
    <property type="match status" value="1"/>
</dbReference>
<keyword evidence="7" id="KW-0805">Transcription regulation</keyword>
<keyword evidence="4" id="KW-0677">Repeat</keyword>
<evidence type="ECO:0000256" key="8">
    <source>
        <dbReference type="ARBA" id="ARBA00023125"/>
    </source>
</evidence>
<dbReference type="STRING" id="48701.ENSPMEP00000032776"/>
<dbReference type="PANTHER" id="PTHR14003:SF25">
    <property type="entry name" value="GASTRULA ZINC FINGER PROTEIN XLCGF57.1"/>
    <property type="match status" value="1"/>
</dbReference>
<feature type="domain" description="C2H2-type" evidence="12">
    <location>
        <begin position="20"/>
        <end position="47"/>
    </location>
</feature>
<dbReference type="Proteomes" id="UP000261480">
    <property type="component" value="Unplaced"/>
</dbReference>
<protein>
    <recommendedName>
        <fullName evidence="12">C2H2-type domain-containing protein</fullName>
    </recommendedName>
</protein>
<sequence length="143" mass="15710">VLGVILVAGSPLTHTGEKPFACKLCDKSFINSSNLICHMRTHTGEKPFSCGTCGKAYRDRSNLVRHMRTHTGEKPYSCRVCGKSYSGSSQLAYHITTHTGEKPFSLKPAGVASTQLSVDSTVSTRICVQLLHMIYKRESLCRC</sequence>
<evidence type="ECO:0000256" key="3">
    <source>
        <dbReference type="ARBA" id="ARBA00022723"/>
    </source>
</evidence>
<keyword evidence="10" id="KW-0539">Nucleus</keyword>
<evidence type="ECO:0000256" key="5">
    <source>
        <dbReference type="ARBA" id="ARBA00022771"/>
    </source>
</evidence>
<dbReference type="AlphaFoldDB" id="A0A3B3YZ89"/>
<keyword evidence="6" id="KW-0862">Zinc</keyword>
<organism evidence="13 14">
    <name type="scientific">Poecilia mexicana</name>
    <dbReference type="NCBI Taxonomy" id="48701"/>
    <lineage>
        <taxon>Eukaryota</taxon>
        <taxon>Metazoa</taxon>
        <taxon>Chordata</taxon>
        <taxon>Craniata</taxon>
        <taxon>Vertebrata</taxon>
        <taxon>Euteleostomi</taxon>
        <taxon>Actinopterygii</taxon>
        <taxon>Neopterygii</taxon>
        <taxon>Teleostei</taxon>
        <taxon>Neoteleostei</taxon>
        <taxon>Acanthomorphata</taxon>
        <taxon>Ovalentaria</taxon>
        <taxon>Atherinomorphae</taxon>
        <taxon>Cyprinodontiformes</taxon>
        <taxon>Poeciliidae</taxon>
        <taxon>Poeciliinae</taxon>
        <taxon>Poecilia</taxon>
    </lineage>
</organism>
<dbReference type="PROSITE" id="PS00028">
    <property type="entry name" value="ZINC_FINGER_C2H2_1"/>
    <property type="match status" value="3"/>
</dbReference>
<keyword evidence="14" id="KW-1185">Reference proteome</keyword>
<dbReference type="GO" id="GO:0031519">
    <property type="term" value="C:PcG protein complex"/>
    <property type="evidence" value="ECO:0007669"/>
    <property type="project" value="TreeGrafter"/>
</dbReference>
<reference evidence="13" key="1">
    <citation type="submission" date="2025-08" db="UniProtKB">
        <authorList>
            <consortium name="Ensembl"/>
        </authorList>
    </citation>
    <scope>IDENTIFICATION</scope>
</reference>
<dbReference type="GO" id="GO:0008270">
    <property type="term" value="F:zinc ion binding"/>
    <property type="evidence" value="ECO:0007669"/>
    <property type="project" value="UniProtKB-KW"/>
</dbReference>
<dbReference type="GO" id="GO:0000978">
    <property type="term" value="F:RNA polymerase II cis-regulatory region sequence-specific DNA binding"/>
    <property type="evidence" value="ECO:0007669"/>
    <property type="project" value="TreeGrafter"/>
</dbReference>
<evidence type="ECO:0000256" key="9">
    <source>
        <dbReference type="ARBA" id="ARBA00023163"/>
    </source>
</evidence>
<keyword evidence="9" id="KW-0804">Transcription</keyword>
<keyword evidence="8" id="KW-0238">DNA-binding</keyword>
<evidence type="ECO:0000313" key="14">
    <source>
        <dbReference type="Proteomes" id="UP000261480"/>
    </source>
</evidence>
<dbReference type="Ensembl" id="ENSPMET00000026989.1">
    <property type="protein sequence ID" value="ENSPMEP00000032776.1"/>
    <property type="gene ID" value="ENSPMEG00000020915.1"/>
</dbReference>
<evidence type="ECO:0000256" key="4">
    <source>
        <dbReference type="ARBA" id="ARBA00022737"/>
    </source>
</evidence>
<feature type="domain" description="C2H2-type" evidence="12">
    <location>
        <begin position="76"/>
        <end position="103"/>
    </location>
</feature>
<keyword evidence="3" id="KW-0479">Metal-binding</keyword>
<evidence type="ECO:0000256" key="11">
    <source>
        <dbReference type="PROSITE-ProRule" id="PRU00042"/>
    </source>
</evidence>
<dbReference type="Gene3D" id="3.30.160.60">
    <property type="entry name" value="Classic Zinc Finger"/>
    <property type="match status" value="3"/>
</dbReference>
<reference evidence="13" key="2">
    <citation type="submission" date="2025-09" db="UniProtKB">
        <authorList>
            <consortium name="Ensembl"/>
        </authorList>
    </citation>
    <scope>IDENTIFICATION</scope>
</reference>
<dbReference type="FunFam" id="3.30.160.60:FF:002343">
    <property type="entry name" value="Zinc finger protein 33A"/>
    <property type="match status" value="1"/>
</dbReference>
<dbReference type="GO" id="GO:0000981">
    <property type="term" value="F:DNA-binding transcription factor activity, RNA polymerase II-specific"/>
    <property type="evidence" value="ECO:0007669"/>
    <property type="project" value="TreeGrafter"/>
</dbReference>
<dbReference type="GO" id="GO:0005667">
    <property type="term" value="C:transcription regulator complex"/>
    <property type="evidence" value="ECO:0007669"/>
    <property type="project" value="TreeGrafter"/>
</dbReference>
<proteinExistence type="inferred from homology"/>
<feature type="domain" description="C2H2-type" evidence="12">
    <location>
        <begin position="48"/>
        <end position="75"/>
    </location>
</feature>
<dbReference type="SMART" id="SM00355">
    <property type="entry name" value="ZnF_C2H2"/>
    <property type="match status" value="3"/>
</dbReference>
<comment type="similarity">
    <text evidence="2">Belongs to the krueppel C2H2-type zinc-finger protein family.</text>
</comment>
<dbReference type="Pfam" id="PF00096">
    <property type="entry name" value="zf-C2H2"/>
    <property type="match status" value="1"/>
</dbReference>
<evidence type="ECO:0000259" key="12">
    <source>
        <dbReference type="PROSITE" id="PS50157"/>
    </source>
</evidence>
<dbReference type="GO" id="GO:0042802">
    <property type="term" value="F:identical protein binding"/>
    <property type="evidence" value="ECO:0007669"/>
    <property type="project" value="UniProtKB-ARBA"/>
</dbReference>
<dbReference type="Pfam" id="PF13465">
    <property type="entry name" value="zf-H2C2_2"/>
    <property type="match status" value="1"/>
</dbReference>
<dbReference type="FunFam" id="3.30.160.60:FF:000099">
    <property type="entry name" value="Zinc finger protein 79"/>
    <property type="match status" value="1"/>
</dbReference>
<evidence type="ECO:0000256" key="2">
    <source>
        <dbReference type="ARBA" id="ARBA00006991"/>
    </source>
</evidence>
<keyword evidence="5 11" id="KW-0863">Zinc-finger</keyword>
<evidence type="ECO:0000256" key="7">
    <source>
        <dbReference type="ARBA" id="ARBA00023015"/>
    </source>
</evidence>
<dbReference type="PANTHER" id="PTHR14003">
    <property type="entry name" value="TRANSCRIPTIONAL REPRESSOR PROTEIN YY"/>
    <property type="match status" value="1"/>
</dbReference>
<accession>A0A3B3YZ89</accession>
<evidence type="ECO:0000313" key="13">
    <source>
        <dbReference type="Ensembl" id="ENSPMEP00000032776.1"/>
    </source>
</evidence>
<dbReference type="SUPFAM" id="SSF57667">
    <property type="entry name" value="beta-beta-alpha zinc fingers"/>
    <property type="match status" value="2"/>
</dbReference>
<evidence type="ECO:0000256" key="10">
    <source>
        <dbReference type="ARBA" id="ARBA00023242"/>
    </source>
</evidence>
<dbReference type="InterPro" id="IPR013087">
    <property type="entry name" value="Znf_C2H2_type"/>
</dbReference>
<evidence type="ECO:0000256" key="1">
    <source>
        <dbReference type="ARBA" id="ARBA00004123"/>
    </source>
</evidence>